<dbReference type="RefSeq" id="WP_324386014.1">
    <property type="nucleotide sequence ID" value="NZ_BAAAPN010000045.1"/>
</dbReference>
<feature type="domain" description="D-alanyl-D-alanine carboxypeptidase-like core" evidence="3">
    <location>
        <begin position="117"/>
        <end position="213"/>
    </location>
</feature>
<feature type="compositionally biased region" description="Basic and acidic residues" evidence="1">
    <location>
        <begin position="8"/>
        <end position="30"/>
    </location>
</feature>
<dbReference type="InterPro" id="IPR009045">
    <property type="entry name" value="Zn_M74/Hedgehog-like"/>
</dbReference>
<keyword evidence="2" id="KW-1133">Transmembrane helix</keyword>
<dbReference type="SUPFAM" id="SSF55166">
    <property type="entry name" value="Hedgehog/DD-peptidase"/>
    <property type="match status" value="1"/>
</dbReference>
<evidence type="ECO:0000256" key="2">
    <source>
        <dbReference type="SAM" id="Phobius"/>
    </source>
</evidence>
<dbReference type="InterPro" id="IPR003709">
    <property type="entry name" value="VanY-like_core_dom"/>
</dbReference>
<dbReference type="Gene3D" id="3.30.1380.10">
    <property type="match status" value="1"/>
</dbReference>
<keyword evidence="2" id="KW-0472">Membrane</keyword>
<evidence type="ECO:0000256" key="1">
    <source>
        <dbReference type="SAM" id="MobiDB-lite"/>
    </source>
</evidence>
<dbReference type="InterPro" id="IPR052179">
    <property type="entry name" value="DD-CPase-like"/>
</dbReference>
<evidence type="ECO:0000259" key="3">
    <source>
        <dbReference type="Pfam" id="PF02557"/>
    </source>
</evidence>
<feature type="transmembrane region" description="Helical" evidence="2">
    <location>
        <begin position="47"/>
        <end position="69"/>
    </location>
</feature>
<dbReference type="PANTHER" id="PTHR34385:SF1">
    <property type="entry name" value="PEPTIDOGLYCAN L-ALANYL-D-GLUTAMATE ENDOPEPTIDASE CWLK"/>
    <property type="match status" value="1"/>
</dbReference>
<feature type="compositionally biased region" description="Basic residues" evidence="1">
    <location>
        <begin position="36"/>
        <end position="45"/>
    </location>
</feature>
<dbReference type="PANTHER" id="PTHR34385">
    <property type="entry name" value="D-ALANYL-D-ALANINE CARBOXYPEPTIDASE"/>
    <property type="match status" value="1"/>
</dbReference>
<keyword evidence="5" id="KW-1185">Reference proteome</keyword>
<organism evidence="4 5">
    <name type="scientific">Nostocoides vanveenii</name>
    <dbReference type="NCBI Taxonomy" id="330835"/>
    <lineage>
        <taxon>Bacteria</taxon>
        <taxon>Bacillati</taxon>
        <taxon>Actinomycetota</taxon>
        <taxon>Actinomycetes</taxon>
        <taxon>Micrococcales</taxon>
        <taxon>Intrasporangiaceae</taxon>
        <taxon>Nostocoides</taxon>
    </lineage>
</organism>
<dbReference type="Proteomes" id="UP001501475">
    <property type="component" value="Unassembled WGS sequence"/>
</dbReference>
<dbReference type="CDD" id="cd14846">
    <property type="entry name" value="Peptidase_M15_like"/>
    <property type="match status" value="1"/>
</dbReference>
<evidence type="ECO:0000313" key="4">
    <source>
        <dbReference type="EMBL" id="GAA1759623.1"/>
    </source>
</evidence>
<sequence>MTTTSEPLRLRESQERDQQRRTPGGSHDRGAGGTHGRPRRNRERRRAMATTAIIAIPLGVMTAIGATVINGYHEHTQAPAAGENTAASAPADVAPTGADAELLDHAPTGNDVGTEGLDAQLTRAITRARDAAAKEGVTINIVSGYRTAATQQRLYDAAIKKYGSAAEASKWVLPPGDSAHVEGKAVDVGPYAAASWLQKNGVQFGLCRRYANEYWHFEVLAPAKGQKCPALEANAAVNATR</sequence>
<keyword evidence="2" id="KW-0812">Transmembrane</keyword>
<evidence type="ECO:0000313" key="5">
    <source>
        <dbReference type="Proteomes" id="UP001501475"/>
    </source>
</evidence>
<comment type="caution">
    <text evidence="4">The sequence shown here is derived from an EMBL/GenBank/DDBJ whole genome shotgun (WGS) entry which is preliminary data.</text>
</comment>
<accession>A0ABN2KLZ0</accession>
<dbReference type="EMBL" id="BAAAPN010000045">
    <property type="protein sequence ID" value="GAA1759623.1"/>
    <property type="molecule type" value="Genomic_DNA"/>
</dbReference>
<reference evidence="4 5" key="1">
    <citation type="journal article" date="2019" name="Int. J. Syst. Evol. Microbiol.">
        <title>The Global Catalogue of Microorganisms (GCM) 10K type strain sequencing project: providing services to taxonomists for standard genome sequencing and annotation.</title>
        <authorList>
            <consortium name="The Broad Institute Genomics Platform"/>
            <consortium name="The Broad Institute Genome Sequencing Center for Infectious Disease"/>
            <person name="Wu L."/>
            <person name="Ma J."/>
        </authorList>
    </citation>
    <scope>NUCLEOTIDE SEQUENCE [LARGE SCALE GENOMIC DNA]</scope>
    <source>
        <strain evidence="4 5">JCM 15591</strain>
    </source>
</reference>
<dbReference type="Pfam" id="PF02557">
    <property type="entry name" value="VanY"/>
    <property type="match status" value="1"/>
</dbReference>
<feature type="region of interest" description="Disordered" evidence="1">
    <location>
        <begin position="1"/>
        <end position="45"/>
    </location>
</feature>
<name>A0ABN2KLZ0_9MICO</name>
<gene>
    <name evidence="4" type="ORF">GCM10009810_18840</name>
</gene>
<proteinExistence type="predicted"/>
<protein>
    <recommendedName>
        <fullName evidence="3">D-alanyl-D-alanine carboxypeptidase-like core domain-containing protein</fullName>
    </recommendedName>
</protein>